<dbReference type="AlphaFoldDB" id="A0A3Q0KMT9"/>
<reference evidence="5" key="2">
    <citation type="submission" date="2018-12" db="UniProtKB">
        <authorList>
            <consortium name="WormBaseParasite"/>
        </authorList>
    </citation>
    <scope>IDENTIFICATION</scope>
    <source>
        <strain evidence="5">Puerto Rican</strain>
    </source>
</reference>
<keyword evidence="1" id="KW-0863">Zinc-finger</keyword>
<dbReference type="WBParaSite" id="Smp_138340.1">
    <property type="protein sequence ID" value="Smp_138340.1"/>
    <property type="gene ID" value="Smp_138340"/>
</dbReference>
<dbReference type="PROSITE" id="PS00028">
    <property type="entry name" value="ZINC_FINGER_C2H2_1"/>
    <property type="match status" value="1"/>
</dbReference>
<keyword evidence="2" id="KW-0472">Membrane</keyword>
<sequence length="520" mass="60311">MWCNSYINALGFMESQNYQCILCKCNSFTPCTTSLRYCSKCNHSWTFHAIENFVIYINHFNEQITSTSSNSLLHILIILCQLTNLILCGCHLIPIRMKFLLDYFNEIYLTKYQFEQILKIFGWSLTDYTCGYMINNCKQSILNICTPNEEYLILKQIKNLPNLNTLADSLLKTIQFDLIEEINVTNMNIIQDKDLYRIPACSTLYFNNNDATSSFELLPPQIMLNKMSSNSRIFNSYCLSNQILTKHSNDSTFIHCLNDTFDNWTTTNNNIGQDKFSSVVSSIPNENAHISIHSGGQIHDGDDDQANLPQHNQFKRQEILNMEDEVFSLNPELLLNWISKFSLNILSYQNQTGRITNQTKNLKNIIPTYWTGSLSKEELLARHIYSNQLKQSDDLSTQEIIQNIQVITTEYAYDHYSLKYPSTPITINQTVINNKKFEQRNKKRVICPNCGKTFCDKGALKIHHSAVHLKEMHKCTINGCNMWFSSRRSRNRHSANPNPRLHMLHINKNKNNENHNNVVN</sequence>
<protein>
    <submittedName>
        <fullName evidence="5">C2H2-type domain-containing protein</fullName>
    </submittedName>
</protein>
<name>A0A3Q0KMT9_SCHMA</name>
<evidence type="ECO:0000259" key="3">
    <source>
        <dbReference type="PROSITE" id="PS50157"/>
    </source>
</evidence>
<keyword evidence="2" id="KW-1133">Transmembrane helix</keyword>
<accession>A0A3Q0KMT9</accession>
<organism evidence="4 5">
    <name type="scientific">Schistosoma mansoni</name>
    <name type="common">Blood fluke</name>
    <dbReference type="NCBI Taxonomy" id="6183"/>
    <lineage>
        <taxon>Eukaryota</taxon>
        <taxon>Metazoa</taxon>
        <taxon>Spiralia</taxon>
        <taxon>Lophotrochozoa</taxon>
        <taxon>Platyhelminthes</taxon>
        <taxon>Trematoda</taxon>
        <taxon>Digenea</taxon>
        <taxon>Strigeidida</taxon>
        <taxon>Schistosomatoidea</taxon>
        <taxon>Schistosomatidae</taxon>
        <taxon>Schistosoma</taxon>
    </lineage>
</organism>
<keyword evidence="1" id="KW-0862">Zinc</keyword>
<dbReference type="InParanoid" id="A0A3Q0KMT9"/>
<reference evidence="4" key="1">
    <citation type="journal article" date="2012" name="PLoS Negl. Trop. Dis.">
        <title>A systematically improved high quality genome and transcriptome of the human blood fluke Schistosoma mansoni.</title>
        <authorList>
            <person name="Protasio A.V."/>
            <person name="Tsai I.J."/>
            <person name="Babbage A."/>
            <person name="Nichol S."/>
            <person name="Hunt M."/>
            <person name="Aslett M.A."/>
            <person name="De Silva N."/>
            <person name="Velarde G.S."/>
            <person name="Anderson T.J."/>
            <person name="Clark R.C."/>
            <person name="Davidson C."/>
            <person name="Dillon G.P."/>
            <person name="Holroyd N.E."/>
            <person name="LoVerde P.T."/>
            <person name="Lloyd C."/>
            <person name="McQuillan J."/>
            <person name="Oliveira G."/>
            <person name="Otto T.D."/>
            <person name="Parker-Manuel S.J."/>
            <person name="Quail M.A."/>
            <person name="Wilson R.A."/>
            <person name="Zerlotini A."/>
            <person name="Dunne D.W."/>
            <person name="Berriman M."/>
        </authorList>
    </citation>
    <scope>NUCLEOTIDE SEQUENCE [LARGE SCALE GENOMIC DNA]</scope>
    <source>
        <strain evidence="4">Puerto Rican</strain>
    </source>
</reference>
<proteinExistence type="predicted"/>
<evidence type="ECO:0000313" key="5">
    <source>
        <dbReference type="WBParaSite" id="Smp_138340.1"/>
    </source>
</evidence>
<dbReference type="GO" id="GO:0008270">
    <property type="term" value="F:zinc ion binding"/>
    <property type="evidence" value="ECO:0007669"/>
    <property type="project" value="UniProtKB-KW"/>
</dbReference>
<dbReference type="PANTHER" id="PTHR15021:SF0">
    <property type="entry name" value="DISCO-RELATED, ISOFORM A-RELATED"/>
    <property type="match status" value="1"/>
</dbReference>
<keyword evidence="1" id="KW-0479">Metal-binding</keyword>
<dbReference type="GO" id="GO:0006355">
    <property type="term" value="P:regulation of DNA-templated transcription"/>
    <property type="evidence" value="ECO:0007669"/>
    <property type="project" value="TreeGrafter"/>
</dbReference>
<dbReference type="PROSITE" id="PS50157">
    <property type="entry name" value="ZINC_FINGER_C2H2_2"/>
    <property type="match status" value="1"/>
</dbReference>
<dbReference type="SMART" id="SM00355">
    <property type="entry name" value="ZnF_C2H2"/>
    <property type="match status" value="2"/>
</dbReference>
<feature type="domain" description="C2H2-type" evidence="3">
    <location>
        <begin position="445"/>
        <end position="473"/>
    </location>
</feature>
<keyword evidence="2" id="KW-0812">Transmembrane</keyword>
<dbReference type="Gene3D" id="3.30.160.60">
    <property type="entry name" value="Classic Zinc Finger"/>
    <property type="match status" value="1"/>
</dbReference>
<dbReference type="Proteomes" id="UP000008854">
    <property type="component" value="Unassembled WGS sequence"/>
</dbReference>
<keyword evidence="4" id="KW-1185">Reference proteome</keyword>
<dbReference type="InterPro" id="IPR036236">
    <property type="entry name" value="Znf_C2H2_sf"/>
</dbReference>
<dbReference type="InterPro" id="IPR040436">
    <property type="entry name" value="Disconnected-like"/>
</dbReference>
<dbReference type="InterPro" id="IPR013087">
    <property type="entry name" value="Znf_C2H2_type"/>
</dbReference>
<evidence type="ECO:0000313" key="4">
    <source>
        <dbReference type="Proteomes" id="UP000008854"/>
    </source>
</evidence>
<evidence type="ECO:0000256" key="2">
    <source>
        <dbReference type="SAM" id="Phobius"/>
    </source>
</evidence>
<dbReference type="PANTHER" id="PTHR15021">
    <property type="entry name" value="DISCONNECTED-RELATED"/>
    <property type="match status" value="1"/>
</dbReference>
<dbReference type="SUPFAM" id="SSF57667">
    <property type="entry name" value="beta-beta-alpha zinc fingers"/>
    <property type="match status" value="1"/>
</dbReference>
<feature type="transmembrane region" description="Helical" evidence="2">
    <location>
        <begin position="72"/>
        <end position="93"/>
    </location>
</feature>
<evidence type="ECO:0000256" key="1">
    <source>
        <dbReference type="PROSITE-ProRule" id="PRU00042"/>
    </source>
</evidence>
<dbReference type="GO" id="GO:0005634">
    <property type="term" value="C:nucleus"/>
    <property type="evidence" value="ECO:0007669"/>
    <property type="project" value="TreeGrafter"/>
</dbReference>